<keyword evidence="2" id="KW-1185">Reference proteome</keyword>
<organism evidence="1 2">
    <name type="scientific">Nitrosospira multiformis</name>
    <dbReference type="NCBI Taxonomy" id="1231"/>
    <lineage>
        <taxon>Bacteria</taxon>
        <taxon>Pseudomonadati</taxon>
        <taxon>Pseudomonadota</taxon>
        <taxon>Betaproteobacteria</taxon>
        <taxon>Nitrosomonadales</taxon>
        <taxon>Nitrosomonadaceae</taxon>
        <taxon>Nitrosospira</taxon>
    </lineage>
</organism>
<reference evidence="1 2" key="1">
    <citation type="submission" date="2016-10" db="EMBL/GenBank/DDBJ databases">
        <authorList>
            <person name="Varghese N."/>
            <person name="Submissions S."/>
        </authorList>
    </citation>
    <scope>NUCLEOTIDE SEQUENCE [LARGE SCALE GENOMIC DNA]</scope>
    <source>
        <strain evidence="1 2">Nl1</strain>
    </source>
</reference>
<dbReference type="EMBL" id="FNKY01000001">
    <property type="protein sequence ID" value="SDQ33908.1"/>
    <property type="molecule type" value="Genomic_DNA"/>
</dbReference>
<evidence type="ECO:0000313" key="1">
    <source>
        <dbReference type="EMBL" id="SDQ33908.1"/>
    </source>
</evidence>
<protein>
    <submittedName>
        <fullName evidence="1">Uncharacterized protein</fullName>
    </submittedName>
</protein>
<proteinExistence type="predicted"/>
<dbReference type="RefSeq" id="WP_074630600.1">
    <property type="nucleotide sequence ID" value="NZ_FNKY01000001.1"/>
</dbReference>
<name>A0ABY0T6J7_9PROT</name>
<gene>
    <name evidence="1" type="ORF">SAMN05216402_0452</name>
</gene>
<dbReference type="Proteomes" id="UP000183471">
    <property type="component" value="Unassembled WGS sequence"/>
</dbReference>
<comment type="caution">
    <text evidence="1">The sequence shown here is derived from an EMBL/GenBank/DDBJ whole genome shotgun (WGS) entry which is preliminary data.</text>
</comment>
<evidence type="ECO:0000313" key="2">
    <source>
        <dbReference type="Proteomes" id="UP000183471"/>
    </source>
</evidence>
<sequence>MANANSTPVSDKTLDARDLLEEASHIAKFIQGVSLNHEIHLEPGEVTGFYFILQDLIGRIDKANLLLDDREEVQA</sequence>
<accession>A0ABY0T6J7</accession>